<evidence type="ECO:0000313" key="1">
    <source>
        <dbReference type="EMBL" id="GAA5519201.1"/>
    </source>
</evidence>
<evidence type="ECO:0000313" key="2">
    <source>
        <dbReference type="Proteomes" id="UP001426770"/>
    </source>
</evidence>
<gene>
    <name evidence="1" type="ORF">Lsed01_01639</name>
</gene>
<organism evidence="1 2">
    <name type="scientific">Demequina sediminis</name>
    <dbReference type="NCBI Taxonomy" id="1930058"/>
    <lineage>
        <taxon>Bacteria</taxon>
        <taxon>Bacillati</taxon>
        <taxon>Actinomycetota</taxon>
        <taxon>Actinomycetes</taxon>
        <taxon>Micrococcales</taxon>
        <taxon>Demequinaceae</taxon>
        <taxon>Demequina</taxon>
    </lineage>
</organism>
<dbReference type="EMBL" id="BAABRR010000007">
    <property type="protein sequence ID" value="GAA5519201.1"/>
    <property type="molecule type" value="Genomic_DNA"/>
</dbReference>
<dbReference type="RefSeq" id="WP_345379545.1">
    <property type="nucleotide sequence ID" value="NZ_BAABRR010000007.1"/>
</dbReference>
<proteinExistence type="predicted"/>
<accession>A0ABP9WH90</accession>
<protein>
    <submittedName>
        <fullName evidence="1">Uncharacterized protein</fullName>
    </submittedName>
</protein>
<name>A0ABP9WH90_9MICO</name>
<sequence>MDIEPRTYFRSFESALADFRPPAENIDQIVEVVRDLDFEHVYIPESRAFIALEPRGGGAAIAYISHGYIALHPRDGENTWVELPSHQLRAKGFAEVATEVAAASKNAEPVVATCPECFTNLPATGRCDYCY</sequence>
<comment type="caution">
    <text evidence="1">The sequence shown here is derived from an EMBL/GenBank/DDBJ whole genome shotgun (WGS) entry which is preliminary data.</text>
</comment>
<keyword evidence="2" id="KW-1185">Reference proteome</keyword>
<dbReference type="Proteomes" id="UP001426770">
    <property type="component" value="Unassembled WGS sequence"/>
</dbReference>
<reference evidence="1 2" key="1">
    <citation type="submission" date="2024-02" db="EMBL/GenBank/DDBJ databases">
        <title>Lysinimicrobium sediminis NBRC 112286.</title>
        <authorList>
            <person name="Ichikawa N."/>
            <person name="Katano-Makiyama Y."/>
            <person name="Hidaka K."/>
        </authorList>
    </citation>
    <scope>NUCLEOTIDE SEQUENCE [LARGE SCALE GENOMIC DNA]</scope>
    <source>
        <strain evidence="1 2">NBRC 112286</strain>
    </source>
</reference>